<dbReference type="GeneID" id="33566592"/>
<dbReference type="EMBL" id="MCFF01000029">
    <property type="protein sequence ID" value="ORZ10938.1"/>
    <property type="molecule type" value="Genomic_DNA"/>
</dbReference>
<feature type="region of interest" description="Disordered" evidence="3">
    <location>
        <begin position="539"/>
        <end position="664"/>
    </location>
</feature>
<protein>
    <submittedName>
        <fullName evidence="5">Uncharacterized protein</fullName>
    </submittedName>
</protein>
<evidence type="ECO:0000256" key="4">
    <source>
        <dbReference type="SAM" id="Phobius"/>
    </source>
</evidence>
<evidence type="ECO:0000256" key="2">
    <source>
        <dbReference type="ARBA" id="ARBA00022737"/>
    </source>
</evidence>
<keyword evidence="4" id="KW-0472">Membrane</keyword>
<evidence type="ECO:0000313" key="6">
    <source>
        <dbReference type="EMBL" id="ORZ11756.1"/>
    </source>
</evidence>
<feature type="region of interest" description="Disordered" evidence="3">
    <location>
        <begin position="343"/>
        <end position="387"/>
    </location>
</feature>
<proteinExistence type="predicted"/>
<dbReference type="Gene3D" id="2.120.10.80">
    <property type="entry name" value="Kelch-type beta propeller"/>
    <property type="match status" value="2"/>
</dbReference>
<dbReference type="RefSeq" id="XP_021879853.1">
    <property type="nucleotide sequence ID" value="XM_022024748.1"/>
</dbReference>
<evidence type="ECO:0000256" key="3">
    <source>
        <dbReference type="SAM" id="MobiDB-lite"/>
    </source>
</evidence>
<evidence type="ECO:0000313" key="7">
    <source>
        <dbReference type="Proteomes" id="UP000193648"/>
    </source>
</evidence>
<gene>
    <name evidence="6" type="ORF">BCR41DRAFT_356885</name>
    <name evidence="5" type="ORF">BCR41DRAFT_357218</name>
</gene>
<dbReference type="Pfam" id="PF24681">
    <property type="entry name" value="Kelch_KLHDC2_KLHL20_DRC7"/>
    <property type="match status" value="1"/>
</dbReference>
<dbReference type="InParanoid" id="A0A1Y2GHB0"/>
<dbReference type="Proteomes" id="UP000193648">
    <property type="component" value="Unassembled WGS sequence"/>
</dbReference>
<feature type="compositionally biased region" description="Low complexity" evidence="3">
    <location>
        <begin position="629"/>
        <end position="645"/>
    </location>
</feature>
<dbReference type="PANTHER" id="PTHR46093">
    <property type="entry name" value="ACYL-COA-BINDING DOMAIN-CONTAINING PROTEIN 5"/>
    <property type="match status" value="1"/>
</dbReference>
<feature type="compositionally biased region" description="Low complexity" evidence="3">
    <location>
        <begin position="539"/>
        <end position="565"/>
    </location>
</feature>
<feature type="region of interest" description="Disordered" evidence="3">
    <location>
        <begin position="200"/>
        <end position="233"/>
    </location>
</feature>
<accession>A0A1Y2GHB0</accession>
<evidence type="ECO:0000313" key="5">
    <source>
        <dbReference type="EMBL" id="ORZ10938.1"/>
    </source>
</evidence>
<name>A0A1Y2GHB0_9FUNG</name>
<feature type="compositionally biased region" description="Polar residues" evidence="3">
    <location>
        <begin position="213"/>
        <end position="233"/>
    </location>
</feature>
<evidence type="ECO:0000256" key="1">
    <source>
        <dbReference type="ARBA" id="ARBA00022441"/>
    </source>
</evidence>
<feature type="compositionally biased region" description="Polar residues" evidence="3">
    <location>
        <begin position="616"/>
        <end position="628"/>
    </location>
</feature>
<sequence length="664" mass="70933">MKESCASCYSVAPPQRHHSHGHPYHCRVHSAVATHSSSPSFSYFFLLAITVVLSAFLSFIPLTEAQSEGPIGRRRMAFAQSGDSLYIQGGLGGGKQGYLLLIGGAFQGAATQPFFNAYDLESRVWSSVPGHTAVSDPDTGLVYIVGGYWTGGIYNALMVFDPSNRSIVSLQSEAAQTASLTDVAAIWSSVRKTVLTFGGSRAPPSNPDGLGLQSLSEYDPKSQSWRQPMRTSGSIPRRLDHCVAASDDGSKIVLFGGSLDNTTFFSDIHILDVTTGQWKAGSPASTPRTRIGDKRDITMHNNIPIVYNVARPIIGGAVGGVVVLIGCIAAFIIIRRKKRAAKKDPVSNGDKVGGSGGAGGGKHSSSNDDYDDGLGYIAGPRTGNRQQQRYTNVNMVDDSEPEAHHYPDNRYSMGPMVQTSNHLAATNGLGGVGQDPYYAVEPGVGAIAGAGAGAMYGHPLPGEHPLPGGANTMSGYWDPLAGYMDPAAARPLSGAGMPLEENAYSPQTFVDPYKIPPPAGYEAPPDIGAKVIPWPPYQEQQQYSPQHLQFQQQQYSPQYSPAQQQEKLAYHDQYSQRSSYAPPLSPPASTSSANSPYPYKTPYDDMSPKSSKDQRLSMQNTNRLSGPQSIRDSSGSAFSDSKSARAPQVLHPVGEDLGYVAPPK</sequence>
<feature type="compositionally biased region" description="Basic and acidic residues" evidence="3">
    <location>
        <begin position="602"/>
        <end position="615"/>
    </location>
</feature>
<reference evidence="5 7" key="1">
    <citation type="submission" date="2016-07" db="EMBL/GenBank/DDBJ databases">
        <title>Pervasive Adenine N6-methylation of Active Genes in Fungi.</title>
        <authorList>
            <consortium name="DOE Joint Genome Institute"/>
            <person name="Mondo S.J."/>
            <person name="Dannebaum R.O."/>
            <person name="Kuo R.C."/>
            <person name="Labutti K."/>
            <person name="Haridas S."/>
            <person name="Kuo A."/>
            <person name="Salamov A."/>
            <person name="Ahrendt S.R."/>
            <person name="Lipzen A."/>
            <person name="Sullivan W."/>
            <person name="Andreopoulos W.B."/>
            <person name="Clum A."/>
            <person name="Lindquist E."/>
            <person name="Daum C."/>
            <person name="Ramamoorthy G.K."/>
            <person name="Gryganskyi A."/>
            <person name="Culley D."/>
            <person name="Magnuson J.K."/>
            <person name="James T.Y."/>
            <person name="O'Malley M.A."/>
            <person name="Stajich J.E."/>
            <person name="Spatafora J.W."/>
            <person name="Visel A."/>
            <person name="Grigoriev I.V."/>
        </authorList>
    </citation>
    <scope>NUCLEOTIDE SEQUENCE [LARGE SCALE GENOMIC DNA]</scope>
    <source>
        <strain evidence="5 7">NRRL 3116</strain>
    </source>
</reference>
<feature type="compositionally biased region" description="Gly residues" evidence="3">
    <location>
        <begin position="351"/>
        <end position="362"/>
    </location>
</feature>
<keyword evidence="2" id="KW-0677">Repeat</keyword>
<dbReference type="SUPFAM" id="SSF117281">
    <property type="entry name" value="Kelch motif"/>
    <property type="match status" value="1"/>
</dbReference>
<dbReference type="EMBL" id="MCFF01000027">
    <property type="protein sequence ID" value="ORZ11756.1"/>
    <property type="molecule type" value="Genomic_DNA"/>
</dbReference>
<keyword evidence="7" id="KW-1185">Reference proteome</keyword>
<dbReference type="InterPro" id="IPR015915">
    <property type="entry name" value="Kelch-typ_b-propeller"/>
</dbReference>
<organism evidence="5 7">
    <name type="scientific">Lobosporangium transversale</name>
    <dbReference type="NCBI Taxonomy" id="64571"/>
    <lineage>
        <taxon>Eukaryota</taxon>
        <taxon>Fungi</taxon>
        <taxon>Fungi incertae sedis</taxon>
        <taxon>Mucoromycota</taxon>
        <taxon>Mortierellomycotina</taxon>
        <taxon>Mortierellomycetes</taxon>
        <taxon>Mortierellales</taxon>
        <taxon>Mortierellaceae</taxon>
        <taxon>Lobosporangium</taxon>
    </lineage>
</organism>
<dbReference type="AlphaFoldDB" id="A0A1Y2GHB0"/>
<comment type="caution">
    <text evidence="5">The sequence shown here is derived from an EMBL/GenBank/DDBJ whole genome shotgun (WGS) entry which is preliminary data.</text>
</comment>
<dbReference type="OrthoDB" id="10251809at2759"/>
<dbReference type="PANTHER" id="PTHR46093:SF18">
    <property type="entry name" value="FIBRONECTIN TYPE-III DOMAIN-CONTAINING PROTEIN"/>
    <property type="match status" value="1"/>
</dbReference>
<keyword evidence="4" id="KW-0812">Transmembrane</keyword>
<keyword evidence="4" id="KW-1133">Transmembrane helix</keyword>
<keyword evidence="1" id="KW-0880">Kelch repeat</keyword>
<feature type="compositionally biased region" description="Low complexity" evidence="3">
    <location>
        <begin position="578"/>
        <end position="598"/>
    </location>
</feature>
<feature type="transmembrane region" description="Helical" evidence="4">
    <location>
        <begin position="313"/>
        <end position="334"/>
    </location>
</feature>
<feature type="transmembrane region" description="Helical" evidence="4">
    <location>
        <begin position="43"/>
        <end position="62"/>
    </location>
</feature>